<evidence type="ECO:0000256" key="1">
    <source>
        <dbReference type="ARBA" id="ARBA00008061"/>
    </source>
</evidence>
<dbReference type="RefSeq" id="WP_227929427.1">
    <property type="nucleotide sequence ID" value="NZ_CP094984.1"/>
</dbReference>
<dbReference type="Pfam" id="PF00128">
    <property type="entry name" value="Alpha-amylase"/>
    <property type="match status" value="1"/>
</dbReference>
<dbReference type="Gene3D" id="2.60.40.10">
    <property type="entry name" value="Immunoglobulins"/>
    <property type="match status" value="1"/>
</dbReference>
<evidence type="ECO:0000259" key="3">
    <source>
        <dbReference type="SMART" id="SM00642"/>
    </source>
</evidence>
<feature type="region of interest" description="Disordered" evidence="2">
    <location>
        <begin position="657"/>
        <end position="730"/>
    </location>
</feature>
<dbReference type="SMART" id="SM00642">
    <property type="entry name" value="Aamy"/>
    <property type="match status" value="1"/>
</dbReference>
<dbReference type="Gene3D" id="3.20.20.80">
    <property type="entry name" value="Glycosidases"/>
    <property type="match status" value="1"/>
</dbReference>
<name>A0A9X1SAN9_9MICC</name>
<comment type="caution">
    <text evidence="4">The sequence shown here is derived from an EMBL/GenBank/DDBJ whole genome shotgun (WGS) entry which is preliminary data.</text>
</comment>
<dbReference type="NCBIfam" id="TIGR02100">
    <property type="entry name" value="glgX_debranch"/>
    <property type="match status" value="1"/>
</dbReference>
<proteinExistence type="inferred from homology"/>
<dbReference type="InterPro" id="IPR013783">
    <property type="entry name" value="Ig-like_fold"/>
</dbReference>
<evidence type="ECO:0000256" key="2">
    <source>
        <dbReference type="SAM" id="MobiDB-lite"/>
    </source>
</evidence>
<evidence type="ECO:0000313" key="5">
    <source>
        <dbReference type="Proteomes" id="UP001155145"/>
    </source>
</evidence>
<dbReference type="GO" id="GO:0004135">
    <property type="term" value="F:amylo-alpha-1,6-glucosidase activity"/>
    <property type="evidence" value="ECO:0007669"/>
    <property type="project" value="InterPro"/>
</dbReference>
<feature type="region of interest" description="Disordered" evidence="2">
    <location>
        <begin position="1"/>
        <end position="21"/>
    </location>
</feature>
<feature type="compositionally biased region" description="Polar residues" evidence="2">
    <location>
        <begin position="720"/>
        <end position="730"/>
    </location>
</feature>
<dbReference type="EMBL" id="JAJFZT010000008">
    <property type="protein sequence ID" value="MCC3273746.1"/>
    <property type="molecule type" value="Genomic_DNA"/>
</dbReference>
<feature type="compositionally biased region" description="Basic and acidic residues" evidence="2">
    <location>
        <begin position="474"/>
        <end position="487"/>
    </location>
</feature>
<protein>
    <submittedName>
        <fullName evidence="4">Glycogen debranching protein GlgX</fullName>
    </submittedName>
</protein>
<feature type="region of interest" description="Disordered" evidence="2">
    <location>
        <begin position="474"/>
        <end position="501"/>
    </location>
</feature>
<dbReference type="PANTHER" id="PTHR43002">
    <property type="entry name" value="GLYCOGEN DEBRANCHING ENZYME"/>
    <property type="match status" value="1"/>
</dbReference>
<comment type="similarity">
    <text evidence="1">Belongs to the glycosyl hydrolase 13 family.</text>
</comment>
<dbReference type="SUPFAM" id="SSF51445">
    <property type="entry name" value="(Trans)glycosidases"/>
    <property type="match status" value="1"/>
</dbReference>
<dbReference type="GO" id="GO:0005980">
    <property type="term" value="P:glycogen catabolic process"/>
    <property type="evidence" value="ECO:0007669"/>
    <property type="project" value="InterPro"/>
</dbReference>
<sequence>MAHVITGTAAGTASQRDSRPFPLGVRHTVPGVPDVPGAVNVSVYAPGLPEVDVYFETAPGTWASAPLVDTVPGVHHGRVHGLRHGHRYGFWPRGQQLPGEPGTFQLLLDPYGRGIEETDSPGAEPLYFSVYTGSGFDWGNSQRPHTPWRDTVIYEANVRGQTMLHPGIPEELRGTYAGMGHPAMVEYLRDLGITAVELLPVHFHIDEQHLQELGLSNYWGYNTLGFFAPHTGYATEAARKAGAKAVQDEVKAMVKSLHEAGIEVILDVVYNHTAEGRAEQPALSWRGLGDAVYYRHGAGGEYVDTTGCGNTLDFSEPRVVQLALDSLRYWVQEYQVDGFRFDLAPTLCRNAEGRFDPRHPFLVAVAADSVLQDVKLISEPWDLGPDGWQTGRFPPGWADWNDHFRDIVRDFWLCDQAAMAGGREGGSLARIAGALAGSAHLFAESGRTPLASVNFVTAHDGFTLADLTRFERKHNEANGEENRDGTGENRSYNHGAEGPVDDERINAARALTARNLMATLTMSLGVPMITAGDERGRTQRGNNNAYCQDNEISWLHWDLDDDGRRMLSTTRTLLRLRREYLAGQPYRFPADPRQSFLLWFDRDGRPMTPERWNDPTCRLVQVLIGSGDGNVNGTIVLNGGLSDAEIRLPDAAALSAARRDAGIDPETVDPDSADPHTEDPHSPDPDTTERGYQLLFSTGYVPGDESRRGALLRAGDTDTVPANSVSFYRA</sequence>
<evidence type="ECO:0000313" key="4">
    <source>
        <dbReference type="EMBL" id="MCC3273746.1"/>
    </source>
</evidence>
<dbReference type="InterPro" id="IPR006047">
    <property type="entry name" value="GH13_cat_dom"/>
</dbReference>
<reference evidence="4" key="1">
    <citation type="submission" date="2021-10" db="EMBL/GenBank/DDBJ databases">
        <title>Novel species in genus Arthrobacter.</title>
        <authorList>
            <person name="Liu Y."/>
        </authorList>
    </citation>
    <scope>NUCLEOTIDE SEQUENCE</scope>
    <source>
        <strain evidence="4">Zg-Y462</strain>
    </source>
</reference>
<feature type="compositionally biased region" description="Basic and acidic residues" evidence="2">
    <location>
        <begin position="673"/>
        <end position="689"/>
    </location>
</feature>
<accession>A0A9X1SAN9</accession>
<dbReference type="SUPFAM" id="SSF81296">
    <property type="entry name" value="E set domains"/>
    <property type="match status" value="1"/>
</dbReference>
<dbReference type="Proteomes" id="UP001155145">
    <property type="component" value="Unassembled WGS sequence"/>
</dbReference>
<organism evidence="4 5">
    <name type="scientific">Arthrobacter zhangbolii</name>
    <dbReference type="NCBI Taxonomy" id="2886936"/>
    <lineage>
        <taxon>Bacteria</taxon>
        <taxon>Bacillati</taxon>
        <taxon>Actinomycetota</taxon>
        <taxon>Actinomycetes</taxon>
        <taxon>Micrococcales</taxon>
        <taxon>Micrococcaceae</taxon>
        <taxon>Arthrobacter</taxon>
    </lineage>
</organism>
<dbReference type="AlphaFoldDB" id="A0A9X1SAN9"/>
<dbReference type="InterPro" id="IPR017853">
    <property type="entry name" value="GH"/>
</dbReference>
<feature type="domain" description="Glycosyl hydrolase family 13 catalytic" evidence="3">
    <location>
        <begin position="129"/>
        <end position="577"/>
    </location>
</feature>
<gene>
    <name evidence="4" type="primary">glgX</name>
    <name evidence="4" type="ORF">LJ755_13535</name>
</gene>
<dbReference type="CDD" id="cd11326">
    <property type="entry name" value="AmyAc_Glg_debranch"/>
    <property type="match status" value="1"/>
</dbReference>
<dbReference type="InterPro" id="IPR011837">
    <property type="entry name" value="Glycogen_debranch_GlgX"/>
</dbReference>
<dbReference type="SUPFAM" id="SSF51011">
    <property type="entry name" value="Glycosyl hydrolase domain"/>
    <property type="match status" value="1"/>
</dbReference>
<dbReference type="InterPro" id="IPR014756">
    <property type="entry name" value="Ig_E-set"/>
</dbReference>